<dbReference type="Gene3D" id="1.20.1560.10">
    <property type="entry name" value="ABC transporter type 1, transmembrane domain"/>
    <property type="match status" value="1"/>
</dbReference>
<keyword evidence="3 5" id="KW-1133">Transmembrane helix</keyword>
<sequence>MKQKNTRNPKKMTSYFWYEAPILVVVTISGLIYNIGMVAGPYFQGQLVQGLYDLLNHKILANRLIQLSLLYMLVIALVQVCRAIKRFSVRIFANHTSRRMRRLLYNTLLHRQFGDDTGSLMTKAISDVDSCVEGMRKFTTEIFDTGVVMIAYLAMLLYYDVRLTILACMFTPLAYVIANVLKKKVVKANKAYKESESVLNTMTLDRIVHAKTYRITGREQALNDRYEKQLTMNKKVLSPISLKGP</sequence>
<dbReference type="PROSITE" id="PS50929">
    <property type="entry name" value="ABC_TM1F"/>
    <property type="match status" value="1"/>
</dbReference>
<dbReference type="InterPro" id="IPR039421">
    <property type="entry name" value="Type_1_exporter"/>
</dbReference>
<dbReference type="Pfam" id="PF00664">
    <property type="entry name" value="ABC_membrane"/>
    <property type="match status" value="1"/>
</dbReference>
<evidence type="ECO:0000313" key="7">
    <source>
        <dbReference type="EMBL" id="CAH1706173.1"/>
    </source>
</evidence>
<dbReference type="GO" id="GO:0005524">
    <property type="term" value="F:ATP binding"/>
    <property type="evidence" value="ECO:0007669"/>
    <property type="project" value="InterPro"/>
</dbReference>
<gene>
    <name evidence="7" type="ORF">LDD865_1014</name>
</gene>
<protein>
    <submittedName>
        <fullName evidence="7">ABC transporter related protein</fullName>
    </submittedName>
</protein>
<dbReference type="RefSeq" id="WP_260368890.1">
    <property type="nucleotide sequence ID" value="NZ_OV915080.1"/>
</dbReference>
<accession>A0AAU9R3C1</accession>
<feature type="transmembrane region" description="Helical" evidence="5">
    <location>
        <begin position="142"/>
        <end position="158"/>
    </location>
</feature>
<evidence type="ECO:0000256" key="4">
    <source>
        <dbReference type="ARBA" id="ARBA00023136"/>
    </source>
</evidence>
<dbReference type="PANTHER" id="PTHR43394:SF1">
    <property type="entry name" value="ATP-BINDING CASSETTE SUB-FAMILY B MEMBER 10, MITOCHONDRIAL"/>
    <property type="match status" value="1"/>
</dbReference>
<name>A0AAU9R3C1_9LACO</name>
<dbReference type="AlphaFoldDB" id="A0AAU9R3C1"/>
<reference evidence="7" key="1">
    <citation type="submission" date="2022-02" db="EMBL/GenBank/DDBJ databases">
        <authorList>
            <person name="Deutsch MARIE S."/>
        </authorList>
    </citation>
    <scope>NUCLEOTIDE SEQUENCE</scope>
    <source>
        <strain evidence="7">CIRM-BIA865</strain>
    </source>
</reference>
<evidence type="ECO:0000259" key="6">
    <source>
        <dbReference type="PROSITE" id="PS50929"/>
    </source>
</evidence>
<dbReference type="InterPro" id="IPR036640">
    <property type="entry name" value="ABC1_TM_sf"/>
</dbReference>
<dbReference type="SUPFAM" id="SSF90123">
    <property type="entry name" value="ABC transporter transmembrane region"/>
    <property type="match status" value="1"/>
</dbReference>
<evidence type="ECO:0000256" key="1">
    <source>
        <dbReference type="ARBA" id="ARBA00004651"/>
    </source>
</evidence>
<evidence type="ECO:0000256" key="2">
    <source>
        <dbReference type="ARBA" id="ARBA00022692"/>
    </source>
</evidence>
<evidence type="ECO:0000313" key="8">
    <source>
        <dbReference type="Proteomes" id="UP001295440"/>
    </source>
</evidence>
<dbReference type="GO" id="GO:0005886">
    <property type="term" value="C:plasma membrane"/>
    <property type="evidence" value="ECO:0007669"/>
    <property type="project" value="UniProtKB-SubCell"/>
</dbReference>
<feature type="transmembrane region" description="Helical" evidence="5">
    <location>
        <begin position="64"/>
        <end position="84"/>
    </location>
</feature>
<feature type="domain" description="ABC transmembrane type-1" evidence="6">
    <location>
        <begin position="24"/>
        <end position="230"/>
    </location>
</feature>
<dbReference type="GO" id="GO:0015421">
    <property type="term" value="F:ABC-type oligopeptide transporter activity"/>
    <property type="evidence" value="ECO:0007669"/>
    <property type="project" value="TreeGrafter"/>
</dbReference>
<keyword evidence="2 5" id="KW-0812">Transmembrane</keyword>
<organism evidence="7 8">
    <name type="scientific">Lactobacillus delbrueckii subsp. delbrueckii</name>
    <dbReference type="NCBI Taxonomy" id="83684"/>
    <lineage>
        <taxon>Bacteria</taxon>
        <taxon>Bacillati</taxon>
        <taxon>Bacillota</taxon>
        <taxon>Bacilli</taxon>
        <taxon>Lactobacillales</taxon>
        <taxon>Lactobacillaceae</taxon>
        <taxon>Lactobacillus</taxon>
    </lineage>
</organism>
<feature type="transmembrane region" description="Helical" evidence="5">
    <location>
        <begin position="164"/>
        <end position="181"/>
    </location>
</feature>
<keyword evidence="4 5" id="KW-0472">Membrane</keyword>
<proteinExistence type="predicted"/>
<dbReference type="Proteomes" id="UP001295440">
    <property type="component" value="Chromosome"/>
</dbReference>
<comment type="subcellular location">
    <subcellularLocation>
        <location evidence="1">Cell membrane</location>
        <topology evidence="1">Multi-pass membrane protein</topology>
    </subcellularLocation>
</comment>
<evidence type="ECO:0000256" key="3">
    <source>
        <dbReference type="ARBA" id="ARBA00022989"/>
    </source>
</evidence>
<dbReference type="EMBL" id="OV915080">
    <property type="protein sequence ID" value="CAH1706173.1"/>
    <property type="molecule type" value="Genomic_DNA"/>
</dbReference>
<dbReference type="PANTHER" id="PTHR43394">
    <property type="entry name" value="ATP-DEPENDENT PERMEASE MDL1, MITOCHONDRIAL"/>
    <property type="match status" value="1"/>
</dbReference>
<dbReference type="InterPro" id="IPR011527">
    <property type="entry name" value="ABC1_TM_dom"/>
</dbReference>
<evidence type="ECO:0000256" key="5">
    <source>
        <dbReference type="SAM" id="Phobius"/>
    </source>
</evidence>
<feature type="transmembrane region" description="Helical" evidence="5">
    <location>
        <begin position="21"/>
        <end position="44"/>
    </location>
</feature>